<keyword evidence="4" id="KW-1185">Reference proteome</keyword>
<evidence type="ECO:0000256" key="1">
    <source>
        <dbReference type="SAM" id="Phobius"/>
    </source>
</evidence>
<dbReference type="Proteomes" id="UP000076244">
    <property type="component" value="Chromosome"/>
</dbReference>
<evidence type="ECO:0000313" key="4">
    <source>
        <dbReference type="Proteomes" id="UP000076244"/>
    </source>
</evidence>
<dbReference type="PANTHER" id="PTHR14969:SF13">
    <property type="entry name" value="AT30094P"/>
    <property type="match status" value="1"/>
</dbReference>
<name>A0ABN4N8J9_9LACO</name>
<feature type="transmembrane region" description="Helical" evidence="1">
    <location>
        <begin position="128"/>
        <end position="148"/>
    </location>
</feature>
<gene>
    <name evidence="3" type="ORF">ADU72_0944</name>
</gene>
<organism evidence="3 4">
    <name type="scientific">Pediococcus damnosus</name>
    <dbReference type="NCBI Taxonomy" id="51663"/>
    <lineage>
        <taxon>Bacteria</taxon>
        <taxon>Bacillati</taxon>
        <taxon>Bacillota</taxon>
        <taxon>Bacilli</taxon>
        <taxon>Lactobacillales</taxon>
        <taxon>Lactobacillaceae</taxon>
        <taxon>Pediococcus</taxon>
    </lineage>
</organism>
<dbReference type="EMBL" id="CP012288">
    <property type="protein sequence ID" value="AMV66885.1"/>
    <property type="molecule type" value="Genomic_DNA"/>
</dbReference>
<feature type="transmembrane region" description="Helical" evidence="1">
    <location>
        <begin position="155"/>
        <end position="175"/>
    </location>
</feature>
<dbReference type="Pfam" id="PF01569">
    <property type="entry name" value="PAP2"/>
    <property type="match status" value="1"/>
</dbReference>
<evidence type="ECO:0000313" key="3">
    <source>
        <dbReference type="EMBL" id="AMV66885.1"/>
    </source>
</evidence>
<feature type="domain" description="Phosphatidic acid phosphatase type 2/haloperoxidase" evidence="2">
    <location>
        <begin position="90"/>
        <end position="198"/>
    </location>
</feature>
<feature type="transmembrane region" description="Helical" evidence="1">
    <location>
        <begin position="54"/>
        <end position="79"/>
    </location>
</feature>
<keyword evidence="1" id="KW-0472">Membrane</keyword>
<protein>
    <submittedName>
        <fullName evidence="3">Membrane-associated phospholipid phosphatase</fullName>
    </submittedName>
</protein>
<accession>A0ABN4N8J9</accession>
<feature type="transmembrane region" description="Helical" evidence="1">
    <location>
        <begin position="86"/>
        <end position="108"/>
    </location>
</feature>
<dbReference type="SMART" id="SM00014">
    <property type="entry name" value="acidPPc"/>
    <property type="match status" value="1"/>
</dbReference>
<evidence type="ECO:0000259" key="2">
    <source>
        <dbReference type="SMART" id="SM00014"/>
    </source>
</evidence>
<reference evidence="3 4" key="1">
    <citation type="journal article" date="2016" name="PLoS ONE">
        <title>The Identification of Novel Diagnostic Marker Genes for the Detection of Beer Spoiling Pediococcus damnosus Strains Using the BlAst Diagnostic Gene findEr.</title>
        <authorList>
            <person name="Behr J."/>
            <person name="Geissler A.J."/>
            <person name="Schmid J."/>
            <person name="Zehe A."/>
            <person name="Vogel R.F."/>
        </authorList>
    </citation>
    <scope>NUCLEOTIDE SEQUENCE [LARGE SCALE GENOMIC DNA]</scope>
    <source>
        <strain evidence="3 4">TMW 2.1535</strain>
    </source>
</reference>
<keyword evidence="1" id="KW-0812">Transmembrane</keyword>
<feature type="transmembrane region" description="Helical" evidence="1">
    <location>
        <begin position="181"/>
        <end position="201"/>
    </location>
</feature>
<dbReference type="InterPro" id="IPR036938">
    <property type="entry name" value="PAP2/HPO_sf"/>
</dbReference>
<sequence>MQKNRNWLFVGIIATILFLSLTIAVYTNSSGLAFIDRSIQETVRNSVNPSQTHVFTIIAFFGSPTVTIIATLLIAGAFWHFKNRVIASWIMLVQLGGDAVAFLIKEIIRRPRPNMQLVKDTGFSYPSGHTFSTALLGLTILFIIVPYIKNRETELTVSLLTITWFCFVAFSRFYLRDHFPSDVFASFLLALSWWEWMRVIYFQYKF</sequence>
<dbReference type="GeneID" id="57276548"/>
<dbReference type="CDD" id="cd03392">
    <property type="entry name" value="PAP2_like_2"/>
    <property type="match status" value="1"/>
</dbReference>
<proteinExistence type="predicted"/>
<dbReference type="Gene3D" id="1.20.144.10">
    <property type="entry name" value="Phosphatidic acid phosphatase type 2/haloperoxidase"/>
    <property type="match status" value="2"/>
</dbReference>
<dbReference type="InterPro" id="IPR000326">
    <property type="entry name" value="PAP2/HPO"/>
</dbReference>
<dbReference type="RefSeq" id="WP_046871870.1">
    <property type="nucleotide sequence ID" value="NZ_BAAAXI010000165.1"/>
</dbReference>
<dbReference type="SUPFAM" id="SSF48317">
    <property type="entry name" value="Acid phosphatase/Vanadium-dependent haloperoxidase"/>
    <property type="match status" value="1"/>
</dbReference>
<dbReference type="PANTHER" id="PTHR14969">
    <property type="entry name" value="SPHINGOSINE-1-PHOSPHATE PHOSPHOHYDROLASE"/>
    <property type="match status" value="1"/>
</dbReference>
<feature type="transmembrane region" description="Helical" evidence="1">
    <location>
        <begin position="7"/>
        <end position="27"/>
    </location>
</feature>
<keyword evidence="1" id="KW-1133">Transmembrane helix</keyword>